<feature type="transmembrane region" description="Helical" evidence="6">
    <location>
        <begin position="38"/>
        <end position="66"/>
    </location>
</feature>
<feature type="transmembrane region" description="Helical" evidence="6">
    <location>
        <begin position="110"/>
        <end position="134"/>
    </location>
</feature>
<evidence type="ECO:0000313" key="7">
    <source>
        <dbReference type="EMBL" id="WEK56017.1"/>
    </source>
</evidence>
<name>A0AA95JEF0_9BACL</name>
<proteinExistence type="predicted"/>
<keyword evidence="3 6" id="KW-0812">Transmembrane</keyword>
<protein>
    <submittedName>
        <fullName evidence="7">LysE family transporter</fullName>
    </submittedName>
</protein>
<feature type="transmembrane region" description="Helical" evidence="6">
    <location>
        <begin position="6"/>
        <end position="26"/>
    </location>
</feature>
<evidence type="ECO:0000256" key="5">
    <source>
        <dbReference type="ARBA" id="ARBA00023136"/>
    </source>
</evidence>
<keyword evidence="5 6" id="KW-0472">Membrane</keyword>
<keyword evidence="8" id="KW-1185">Reference proteome</keyword>
<keyword evidence="4 6" id="KW-1133">Transmembrane helix</keyword>
<feature type="transmembrane region" description="Helical" evidence="6">
    <location>
        <begin position="146"/>
        <end position="167"/>
    </location>
</feature>
<organism evidence="7 8">
    <name type="scientific">Candidatus Cohnella colombiensis</name>
    <dbReference type="NCBI Taxonomy" id="3121368"/>
    <lineage>
        <taxon>Bacteria</taxon>
        <taxon>Bacillati</taxon>
        <taxon>Bacillota</taxon>
        <taxon>Bacilli</taxon>
        <taxon>Bacillales</taxon>
        <taxon>Paenibacillaceae</taxon>
        <taxon>Cohnella</taxon>
    </lineage>
</organism>
<dbReference type="AlphaFoldDB" id="A0AA95JEF0"/>
<dbReference type="GO" id="GO:0005886">
    <property type="term" value="C:plasma membrane"/>
    <property type="evidence" value="ECO:0007669"/>
    <property type="project" value="UniProtKB-SubCell"/>
</dbReference>
<evidence type="ECO:0000256" key="1">
    <source>
        <dbReference type="ARBA" id="ARBA00004651"/>
    </source>
</evidence>
<evidence type="ECO:0000256" key="2">
    <source>
        <dbReference type="ARBA" id="ARBA00022475"/>
    </source>
</evidence>
<evidence type="ECO:0000256" key="3">
    <source>
        <dbReference type="ARBA" id="ARBA00022692"/>
    </source>
</evidence>
<evidence type="ECO:0000256" key="4">
    <source>
        <dbReference type="ARBA" id="ARBA00022989"/>
    </source>
</evidence>
<dbReference type="PANTHER" id="PTHR30086:SF20">
    <property type="entry name" value="ARGININE EXPORTER PROTEIN ARGO-RELATED"/>
    <property type="match status" value="1"/>
</dbReference>
<comment type="subcellular location">
    <subcellularLocation>
        <location evidence="1">Cell membrane</location>
        <topology evidence="1">Multi-pass membrane protein</topology>
    </subcellularLocation>
</comment>
<dbReference type="GO" id="GO:0015171">
    <property type="term" value="F:amino acid transmembrane transporter activity"/>
    <property type="evidence" value="ECO:0007669"/>
    <property type="project" value="TreeGrafter"/>
</dbReference>
<feature type="transmembrane region" description="Helical" evidence="6">
    <location>
        <begin position="72"/>
        <end position="89"/>
    </location>
</feature>
<keyword evidence="2" id="KW-1003">Cell membrane</keyword>
<gene>
    <name evidence="7" type="ORF">P0Y55_08205</name>
</gene>
<sequence>MTTIITGIILGISIAAPVGPIGILCIRKTLTQGKAFGFVSGMGAATADAIYGSIAALGLTIISNFLIEQSTWINVAGATFLLYLAYSTFKAPVKDSVGIDRGKMDYFKTFGTTLLLTLMNPLTIISFVGIFAGMNLGSASQSPVQLVLGVFIGSAIWWLLLSTIVGSLKQMISFRMMKFINIISSLIILGFGILNIYKAMI</sequence>
<accession>A0AA95JEF0</accession>
<evidence type="ECO:0000313" key="8">
    <source>
        <dbReference type="Proteomes" id="UP001178662"/>
    </source>
</evidence>
<dbReference type="InterPro" id="IPR001123">
    <property type="entry name" value="LeuE-type"/>
</dbReference>
<dbReference type="Pfam" id="PF01810">
    <property type="entry name" value="LysE"/>
    <property type="match status" value="1"/>
</dbReference>
<feature type="transmembrane region" description="Helical" evidence="6">
    <location>
        <begin position="179"/>
        <end position="197"/>
    </location>
</feature>
<evidence type="ECO:0000256" key="6">
    <source>
        <dbReference type="SAM" id="Phobius"/>
    </source>
</evidence>
<dbReference type="EMBL" id="CP119317">
    <property type="protein sequence ID" value="WEK56017.1"/>
    <property type="molecule type" value="Genomic_DNA"/>
</dbReference>
<dbReference type="Proteomes" id="UP001178662">
    <property type="component" value="Chromosome"/>
</dbReference>
<reference evidence="7" key="1">
    <citation type="submission" date="2023-03" db="EMBL/GenBank/DDBJ databases">
        <title>Andean soil-derived lignocellulolytic bacterial consortium as a source of novel taxa and putative plastic-active enzymes.</title>
        <authorList>
            <person name="Diaz-Garcia L."/>
            <person name="Chuvochina M."/>
            <person name="Feuerriegel G."/>
            <person name="Bunk B."/>
            <person name="Sproer C."/>
            <person name="Streit W.R."/>
            <person name="Rodriguez L.M."/>
            <person name="Overmann J."/>
            <person name="Jimenez D.J."/>
        </authorList>
    </citation>
    <scope>NUCLEOTIDE SEQUENCE</scope>
    <source>
        <strain evidence="7">MAG 2441</strain>
    </source>
</reference>
<dbReference type="PANTHER" id="PTHR30086">
    <property type="entry name" value="ARGININE EXPORTER PROTEIN ARGO"/>
    <property type="match status" value="1"/>
</dbReference>